<keyword evidence="3 6" id="KW-0533">Nickel</keyword>
<feature type="binding site" evidence="6">
    <location>
        <position position="67"/>
    </location>
    <ligand>
        <name>Ni(2+)</name>
        <dbReference type="ChEBI" id="CHEBI:49786"/>
    </ligand>
</feature>
<gene>
    <name evidence="7" type="ORF">V4D31_02060</name>
</gene>
<evidence type="ECO:0000256" key="2">
    <source>
        <dbReference type="ARBA" id="ARBA00009292"/>
    </source>
</evidence>
<dbReference type="InterPro" id="IPR018194">
    <property type="entry name" value="Ni-dep_hyd_lsu_Ni_BS"/>
</dbReference>
<dbReference type="EMBL" id="CP144374">
    <property type="protein sequence ID" value="XCH48955.1"/>
    <property type="molecule type" value="Genomic_DNA"/>
</dbReference>
<dbReference type="GO" id="GO:0008901">
    <property type="term" value="F:ferredoxin hydrogenase activity"/>
    <property type="evidence" value="ECO:0007669"/>
    <property type="project" value="InterPro"/>
</dbReference>
<dbReference type="InterPro" id="IPR029014">
    <property type="entry name" value="NiFe-Hase_large"/>
</dbReference>
<evidence type="ECO:0000256" key="6">
    <source>
        <dbReference type="PIRSR" id="PIRSR601501-1"/>
    </source>
</evidence>
<evidence type="ECO:0000256" key="1">
    <source>
        <dbReference type="ARBA" id="ARBA00001967"/>
    </source>
</evidence>
<dbReference type="PANTHER" id="PTHR43600">
    <property type="entry name" value="COENZYME F420 HYDROGENASE, SUBUNIT ALPHA"/>
    <property type="match status" value="1"/>
</dbReference>
<dbReference type="PROSITE" id="PS00508">
    <property type="entry name" value="NI_HGENASE_L_2"/>
    <property type="match status" value="1"/>
</dbReference>
<evidence type="ECO:0000313" key="7">
    <source>
        <dbReference type="EMBL" id="XCH48955.1"/>
    </source>
</evidence>
<dbReference type="PANTHER" id="PTHR43600:SF2">
    <property type="entry name" value="F420-NON-REDUCING HYDROGENASE VHU SUBUNIT A"/>
    <property type="match status" value="1"/>
</dbReference>
<protein>
    <submittedName>
        <fullName evidence="7">Ni/Fe hydrogenase subunit alpha</fullName>
    </submittedName>
</protein>
<proteinExistence type="inferred from homology"/>
<feature type="binding site" evidence="6">
    <location>
        <position position="45"/>
    </location>
    <ligand>
        <name>Mg(2+)</name>
        <dbReference type="ChEBI" id="CHEBI:18420"/>
    </ligand>
</feature>
<dbReference type="Pfam" id="PF00374">
    <property type="entry name" value="NiFeSe_Hases"/>
    <property type="match status" value="2"/>
</dbReference>
<keyword evidence="4 6" id="KW-0479">Metal-binding</keyword>
<evidence type="ECO:0000256" key="5">
    <source>
        <dbReference type="ARBA" id="ARBA00023002"/>
    </source>
</evidence>
<accession>A0AAU8H572</accession>
<feature type="binding site" evidence="6">
    <location>
        <position position="432"/>
    </location>
    <ligand>
        <name>Mg(2+)</name>
        <dbReference type="ChEBI" id="CHEBI:18420"/>
    </ligand>
</feature>
<sequence length="439" mass="49884">MTQNISINVNYLTRVEGHGNIVVEVKDGKLEICRLEIVESPRFFEAFLRGRSIYEAPHITCRICGICSCAHTLASIQAAEDALGIKPTEQTTLLRKLLLHYEQLDSHILHIYLLVAPDLVGVPSFVPLIKSNPDFVRRALRMKRLCNELCDILVGRHVHPISAVIGGFTKLPNPGDLEEMHKRLLELKHDVEATVELFSKLTFPEFERDTEYVALINDEDEYPLLYGDIGSTDGYRVSKYEYKNVTNEFIVPYATAKRTRWHRESYAVGALARFNLNHEKLHPKAKQAATVLNLKPKCINPYFNTVAQIVECVHCVEDAIRIVELLWQKGINYDEIIVPDINELGKLPQRAGEGVGVVEAPRGLLIHHYECDERGIFRNANCVIPTNQNTHNIELDMLKLVPEIINQSQEEITLALEMLVRAYDPCISCSVHMVKVNFK</sequence>
<comment type="cofactor">
    <cofactor evidence="6">
        <name>Fe cation</name>
        <dbReference type="ChEBI" id="CHEBI:24875"/>
    </cofactor>
</comment>
<name>A0AAU8H572_9BACT</name>
<feature type="binding site" evidence="6">
    <location>
        <position position="426"/>
    </location>
    <ligand>
        <name>Ni(2+)</name>
        <dbReference type="ChEBI" id="CHEBI:49786"/>
    </ligand>
</feature>
<dbReference type="RefSeq" id="WP_353686594.1">
    <property type="nucleotide sequence ID" value="NZ_CP144374.1"/>
</dbReference>
<dbReference type="GO" id="GO:0016151">
    <property type="term" value="F:nickel cation binding"/>
    <property type="evidence" value="ECO:0007669"/>
    <property type="project" value="InterPro"/>
</dbReference>
<feature type="binding site" evidence="6">
    <location>
        <position position="429"/>
    </location>
    <ligand>
        <name>Fe cation</name>
        <dbReference type="ChEBI" id="CHEBI:24875"/>
    </ligand>
</feature>
<feature type="binding site" evidence="6">
    <location>
        <position position="64"/>
    </location>
    <ligand>
        <name>Ni(2+)</name>
        <dbReference type="ChEBI" id="CHEBI:49786"/>
    </ligand>
</feature>
<keyword evidence="6" id="KW-0408">Iron</keyword>
<dbReference type="Gene3D" id="1.10.645.10">
    <property type="entry name" value="Cytochrome-c3 Hydrogenase, chain B"/>
    <property type="match status" value="1"/>
</dbReference>
<feature type="binding site" evidence="6">
    <location>
        <position position="67"/>
    </location>
    <ligand>
        <name>Fe cation</name>
        <dbReference type="ChEBI" id="CHEBI:24875"/>
    </ligand>
</feature>
<keyword evidence="6" id="KW-0460">Magnesium</keyword>
<evidence type="ECO:0000256" key="3">
    <source>
        <dbReference type="ARBA" id="ARBA00022596"/>
    </source>
</evidence>
<evidence type="ECO:0000256" key="4">
    <source>
        <dbReference type="ARBA" id="ARBA00022723"/>
    </source>
</evidence>
<reference evidence="7" key="1">
    <citation type="submission" date="2024-01" db="EMBL/GenBank/DDBJ databases">
        <title>The first autotrophic representatives of the genus Thermodesulfovibrio.</title>
        <authorList>
            <person name="Maltseva A.I."/>
            <person name="Elcheninov A.G."/>
            <person name="Kublanov I.V."/>
            <person name="Lebedinsky A.V."/>
            <person name="Frolov E.N."/>
        </authorList>
    </citation>
    <scope>NUCLEOTIDE SEQUENCE</scope>
    <source>
        <strain evidence="7">3462-1</strain>
    </source>
</reference>
<comment type="similarity">
    <text evidence="2">Belongs to the [NiFe]/[NiFeSe] hydrogenase large subunit family.</text>
</comment>
<dbReference type="KEGG" id="tob:V4D31_02060"/>
<keyword evidence="5" id="KW-0560">Oxidoreductase</keyword>
<dbReference type="SUPFAM" id="SSF56762">
    <property type="entry name" value="HydB/Nqo4-like"/>
    <property type="match status" value="1"/>
</dbReference>
<organism evidence="7">
    <name type="scientific">Thermodesulfovibrio obliviosus</name>
    <dbReference type="NCBI Taxonomy" id="3118332"/>
    <lineage>
        <taxon>Bacteria</taxon>
        <taxon>Pseudomonadati</taxon>
        <taxon>Nitrospirota</taxon>
        <taxon>Thermodesulfovibrionia</taxon>
        <taxon>Thermodesulfovibrionales</taxon>
        <taxon>Thermodesulfovibrionaceae</taxon>
        <taxon>Thermodesulfovibrio</taxon>
    </lineage>
</organism>
<dbReference type="InterPro" id="IPR001501">
    <property type="entry name" value="Ni-dep_hyd_lsu"/>
</dbReference>
<comment type="cofactor">
    <cofactor evidence="1 6">
        <name>Ni(2+)</name>
        <dbReference type="ChEBI" id="CHEBI:49786"/>
    </cofactor>
</comment>
<dbReference type="AlphaFoldDB" id="A0AAU8H572"/>